<dbReference type="Proteomes" id="UP000324767">
    <property type="component" value="Unassembled WGS sequence"/>
</dbReference>
<gene>
    <name evidence="2" type="ORF">FRX48_09295</name>
</gene>
<feature type="region of interest" description="Disordered" evidence="1">
    <location>
        <begin position="1"/>
        <end position="40"/>
    </location>
</feature>
<feature type="region of interest" description="Disordered" evidence="1">
    <location>
        <begin position="50"/>
        <end position="69"/>
    </location>
</feature>
<name>A0A5M8PCH6_9LECA</name>
<evidence type="ECO:0000313" key="2">
    <source>
        <dbReference type="EMBL" id="KAA6406997.1"/>
    </source>
</evidence>
<evidence type="ECO:0000313" key="3">
    <source>
        <dbReference type="Proteomes" id="UP000324767"/>
    </source>
</evidence>
<reference evidence="2 3" key="1">
    <citation type="submission" date="2019-09" db="EMBL/GenBank/DDBJ databases">
        <title>The hologenome of the rock-dwelling lichen Lasallia pustulata.</title>
        <authorList>
            <person name="Greshake Tzovaras B."/>
            <person name="Segers F."/>
            <person name="Bicker A."/>
            <person name="Dal Grande F."/>
            <person name="Otte J."/>
            <person name="Hankeln T."/>
            <person name="Schmitt I."/>
            <person name="Ebersberger I."/>
        </authorList>
    </citation>
    <scope>NUCLEOTIDE SEQUENCE [LARGE SCALE GENOMIC DNA]</scope>
    <source>
        <strain evidence="2">A1-1</strain>
    </source>
</reference>
<accession>A0A5M8PCH6</accession>
<evidence type="ECO:0000256" key="1">
    <source>
        <dbReference type="SAM" id="MobiDB-lite"/>
    </source>
</evidence>
<comment type="caution">
    <text evidence="2">The sequence shown here is derived from an EMBL/GenBank/DDBJ whole genome shotgun (WGS) entry which is preliminary data.</text>
</comment>
<proteinExistence type="predicted"/>
<protein>
    <submittedName>
        <fullName evidence="2">Uncharacterized protein</fullName>
    </submittedName>
</protein>
<organism evidence="2 3">
    <name type="scientific">Lasallia pustulata</name>
    <dbReference type="NCBI Taxonomy" id="136370"/>
    <lineage>
        <taxon>Eukaryota</taxon>
        <taxon>Fungi</taxon>
        <taxon>Dikarya</taxon>
        <taxon>Ascomycota</taxon>
        <taxon>Pezizomycotina</taxon>
        <taxon>Lecanoromycetes</taxon>
        <taxon>OSLEUM clade</taxon>
        <taxon>Umbilicariomycetidae</taxon>
        <taxon>Umbilicariales</taxon>
        <taxon>Umbilicariaceae</taxon>
        <taxon>Lasallia</taxon>
    </lineage>
</organism>
<dbReference type="OrthoDB" id="3233595at2759"/>
<dbReference type="AlphaFoldDB" id="A0A5M8PCH6"/>
<sequence length="69" mass="7508">MKEALIHSGPKVEIIGSPVPEPGPTKWTNHKLSKPSTTPDMYTKLPQWTPDKVINQGNDIAGDSGLKND</sequence>
<dbReference type="EMBL" id="VXIT01000021">
    <property type="protein sequence ID" value="KAA6406997.1"/>
    <property type="molecule type" value="Genomic_DNA"/>
</dbReference>